<evidence type="ECO:0000313" key="4">
    <source>
        <dbReference type="Proteomes" id="UP001152523"/>
    </source>
</evidence>
<keyword evidence="2" id="KW-0732">Signal</keyword>
<accession>A0AAV0G3Y8</accession>
<name>A0AAV0G3Y8_9ASTE</name>
<evidence type="ECO:0000256" key="1">
    <source>
        <dbReference type="SAM" id="Phobius"/>
    </source>
</evidence>
<dbReference type="EMBL" id="CAMAPF010001034">
    <property type="protein sequence ID" value="CAH9141960.1"/>
    <property type="molecule type" value="Genomic_DNA"/>
</dbReference>
<gene>
    <name evidence="3" type="ORF">CEPIT_LOCUS39529</name>
</gene>
<sequence>MIVFVKVVFFLTFVKGLFFRQAACVVSCPVNDLEREWAGNCYHVLPIHDLLLYGLWLMFLDVLLWIESGGL</sequence>
<keyword evidence="4" id="KW-1185">Reference proteome</keyword>
<feature type="transmembrane region" description="Helical" evidence="1">
    <location>
        <begin position="50"/>
        <end position="66"/>
    </location>
</feature>
<feature type="signal peptide" evidence="2">
    <location>
        <begin position="1"/>
        <end position="16"/>
    </location>
</feature>
<reference evidence="3" key="1">
    <citation type="submission" date="2022-07" db="EMBL/GenBank/DDBJ databases">
        <authorList>
            <person name="Macas J."/>
            <person name="Novak P."/>
            <person name="Neumann P."/>
        </authorList>
    </citation>
    <scope>NUCLEOTIDE SEQUENCE</scope>
</reference>
<feature type="chain" id="PRO_5043572328" description="Secreted protein" evidence="2">
    <location>
        <begin position="17"/>
        <end position="71"/>
    </location>
</feature>
<comment type="caution">
    <text evidence="3">The sequence shown here is derived from an EMBL/GenBank/DDBJ whole genome shotgun (WGS) entry which is preliminary data.</text>
</comment>
<protein>
    <recommendedName>
        <fullName evidence="5">Secreted protein</fullName>
    </recommendedName>
</protein>
<keyword evidence="1" id="KW-0812">Transmembrane</keyword>
<dbReference type="Proteomes" id="UP001152523">
    <property type="component" value="Unassembled WGS sequence"/>
</dbReference>
<keyword evidence="1" id="KW-1133">Transmembrane helix</keyword>
<evidence type="ECO:0008006" key="5">
    <source>
        <dbReference type="Google" id="ProtNLM"/>
    </source>
</evidence>
<dbReference type="AlphaFoldDB" id="A0AAV0G3Y8"/>
<evidence type="ECO:0000256" key="2">
    <source>
        <dbReference type="SAM" id="SignalP"/>
    </source>
</evidence>
<proteinExistence type="predicted"/>
<organism evidence="3 4">
    <name type="scientific">Cuscuta epithymum</name>
    <dbReference type="NCBI Taxonomy" id="186058"/>
    <lineage>
        <taxon>Eukaryota</taxon>
        <taxon>Viridiplantae</taxon>
        <taxon>Streptophyta</taxon>
        <taxon>Embryophyta</taxon>
        <taxon>Tracheophyta</taxon>
        <taxon>Spermatophyta</taxon>
        <taxon>Magnoliopsida</taxon>
        <taxon>eudicotyledons</taxon>
        <taxon>Gunneridae</taxon>
        <taxon>Pentapetalae</taxon>
        <taxon>asterids</taxon>
        <taxon>lamiids</taxon>
        <taxon>Solanales</taxon>
        <taxon>Convolvulaceae</taxon>
        <taxon>Cuscuteae</taxon>
        <taxon>Cuscuta</taxon>
        <taxon>Cuscuta subgen. Cuscuta</taxon>
    </lineage>
</organism>
<keyword evidence="1" id="KW-0472">Membrane</keyword>
<evidence type="ECO:0000313" key="3">
    <source>
        <dbReference type="EMBL" id="CAH9141960.1"/>
    </source>
</evidence>